<feature type="region of interest" description="Disordered" evidence="1">
    <location>
        <begin position="18"/>
        <end position="55"/>
    </location>
</feature>
<organism evidence="2">
    <name type="scientific">Kribbella sp. HUAS MG21</name>
    <dbReference type="NCBI Taxonomy" id="3160966"/>
    <lineage>
        <taxon>Bacteria</taxon>
        <taxon>Bacillati</taxon>
        <taxon>Actinomycetota</taxon>
        <taxon>Actinomycetes</taxon>
        <taxon>Propionibacteriales</taxon>
        <taxon>Kribbellaceae</taxon>
        <taxon>Kribbella</taxon>
    </lineage>
</organism>
<dbReference type="InterPro" id="IPR011047">
    <property type="entry name" value="Quinoprotein_ADH-like_sf"/>
</dbReference>
<accession>A0AAU7TLH8</accession>
<dbReference type="AlphaFoldDB" id="A0AAU7TLH8"/>
<gene>
    <name evidence="2" type="ORF">ABN611_13780</name>
</gene>
<dbReference type="EMBL" id="CP158165">
    <property type="protein sequence ID" value="XBV27470.1"/>
    <property type="molecule type" value="Genomic_DNA"/>
</dbReference>
<evidence type="ECO:0000313" key="2">
    <source>
        <dbReference type="EMBL" id="XBV27470.1"/>
    </source>
</evidence>
<dbReference type="SUPFAM" id="SSF50998">
    <property type="entry name" value="Quinoprotein alcohol dehydrogenase-like"/>
    <property type="match status" value="1"/>
</dbReference>
<feature type="compositionally biased region" description="Low complexity" evidence="1">
    <location>
        <begin position="412"/>
        <end position="447"/>
    </location>
</feature>
<name>A0AAU7TLH8_9ACTN</name>
<feature type="compositionally biased region" description="Low complexity" evidence="1">
    <location>
        <begin position="36"/>
        <end position="55"/>
    </location>
</feature>
<evidence type="ECO:0000256" key="1">
    <source>
        <dbReference type="SAM" id="MobiDB-lite"/>
    </source>
</evidence>
<feature type="region of interest" description="Disordered" evidence="1">
    <location>
        <begin position="406"/>
        <end position="486"/>
    </location>
</feature>
<evidence type="ECO:0008006" key="3">
    <source>
        <dbReference type="Google" id="ProtNLM"/>
    </source>
</evidence>
<protein>
    <recommendedName>
        <fullName evidence="3">Pyrroloquinoline-quinone binding quinoprotein</fullName>
    </recommendedName>
</protein>
<reference evidence="2" key="1">
    <citation type="submission" date="2024-06" db="EMBL/GenBank/DDBJ databases">
        <title>Kribbella sp. strain HUAS MG21 genome sequences.</title>
        <authorList>
            <person name="Mo P."/>
        </authorList>
    </citation>
    <scope>NUCLEOTIDE SEQUENCE</scope>
    <source>
        <strain evidence="2">HUAS MG21</strain>
    </source>
</reference>
<dbReference type="RefSeq" id="WP_350280256.1">
    <property type="nucleotide sequence ID" value="NZ_CP158165.1"/>
</dbReference>
<sequence length="501" mass="50963">MVATTAVTAALILLAGCGGDDKKSESGTDTGNNNQSTTSATPSTPTAPSFDPPKAFAPAAAYPAIEEKGQSSLDEAQMGIAGQVALVGNWAGLKGHDVANPTNRWTVKSAEAETTQVYDASKPMAVKVDGKDVAVVAYAQGDKGNGTQKPAGLVVIHWVDVLTGKKIAEVSAKVSTMEGTGDNGGPNIKTQAFDPETGQVAIGVTTAGSVMTGTYQTVYADPKTQKSTIVPGMNPAAVHGGVVAGAKGKQEERAADGTVLLVDGASGKVTKQVPLKQAYLNPLGGGAQHAYFYGKKYTNYDAGTSTEAIFAVNLSTGAVTQTAPTVPQESDITTECFADQASAVVCMSKSIRSGPEELIGFDDATGKKVWGFSSKSASRVVPRVTAAFHGVVYAQTEAQPVLLDAKTGEDLPSGSSSASPSSSDSPSSGDTPSSGDSPSDSNSPAGNESPGNGDMGLFDGKARSPEAVSPYGGVYKQLPTGTDYGSTVKVDSICIFLKPTA</sequence>
<proteinExistence type="predicted"/>